<dbReference type="Proteomes" id="UP001211249">
    <property type="component" value="Unassembled WGS sequence"/>
</dbReference>
<accession>A0ABT5ALB8</accession>
<dbReference type="RefSeq" id="WP_271797359.1">
    <property type="nucleotide sequence ID" value="NZ_JAQMUC010000096.1"/>
</dbReference>
<organism evidence="1 2">
    <name type="scientific">Dolichospermum planctonicum CS-1226</name>
    <dbReference type="NCBI Taxonomy" id="3021751"/>
    <lineage>
        <taxon>Bacteria</taxon>
        <taxon>Bacillati</taxon>
        <taxon>Cyanobacteriota</taxon>
        <taxon>Cyanophyceae</taxon>
        <taxon>Nostocales</taxon>
        <taxon>Aphanizomenonaceae</taxon>
        <taxon>Dolichospermum</taxon>
        <taxon>Dolichospermum planctonicum</taxon>
    </lineage>
</organism>
<comment type="caution">
    <text evidence="1">The sequence shown here is derived from an EMBL/GenBank/DDBJ whole genome shotgun (WGS) entry which is preliminary data.</text>
</comment>
<name>A0ABT5ALB8_9CYAN</name>
<reference evidence="1 2" key="1">
    <citation type="submission" date="2023-01" db="EMBL/GenBank/DDBJ databases">
        <title>Genomes from the Australian National Cyanobacteria Reference Collection.</title>
        <authorList>
            <person name="Willis A."/>
            <person name="Lee E.M.F."/>
        </authorList>
    </citation>
    <scope>NUCLEOTIDE SEQUENCE [LARGE SCALE GENOMIC DNA]</scope>
    <source>
        <strain evidence="1 2">CS-1226</strain>
    </source>
</reference>
<sequence>MRNIKIFEGEMAYRDFKLPELVKKFGLTINERKEGDKINLINGIVTTGNMWKFLQLQDQVVYIDFNEYYKISKKYWVSCLRQLIKHSG</sequence>
<evidence type="ECO:0000313" key="1">
    <source>
        <dbReference type="EMBL" id="MDB9537707.1"/>
    </source>
</evidence>
<keyword evidence="2" id="KW-1185">Reference proteome</keyword>
<gene>
    <name evidence="1" type="ORF">PN451_18030</name>
</gene>
<dbReference type="EMBL" id="JAQMUC010000096">
    <property type="protein sequence ID" value="MDB9537707.1"/>
    <property type="molecule type" value="Genomic_DNA"/>
</dbReference>
<evidence type="ECO:0000313" key="2">
    <source>
        <dbReference type="Proteomes" id="UP001211249"/>
    </source>
</evidence>
<proteinExistence type="predicted"/>
<protein>
    <submittedName>
        <fullName evidence="1">Uncharacterized protein</fullName>
    </submittedName>
</protein>